<proteinExistence type="predicted"/>
<feature type="domain" description="RdRp catalytic" evidence="10">
    <location>
        <begin position="232"/>
        <end position="362"/>
    </location>
</feature>
<dbReference type="KEGG" id="vg:80399224"/>
<organism evidence="11 12">
    <name type="scientific">ssRNA phage SRR7976323_1</name>
    <dbReference type="NCBI Taxonomy" id="2786688"/>
    <lineage>
        <taxon>Viruses</taxon>
        <taxon>Riboviria</taxon>
        <taxon>Orthornavirae</taxon>
        <taxon>Lenarviricota</taxon>
        <taxon>Leviviricetes</taxon>
        <taxon>Norzivirales</taxon>
        <taxon>Fiersviridae</taxon>
        <taxon>Yuhrihovirus</taxon>
        <taxon>Yuhrihovirus borborovicinum</taxon>
    </lineage>
</organism>
<evidence type="ECO:0000256" key="4">
    <source>
        <dbReference type="ARBA" id="ARBA00022695"/>
    </source>
</evidence>
<keyword evidence="12" id="KW-1185">Reference proteome</keyword>
<keyword evidence="6" id="KW-0693">Viral RNA replication</keyword>
<evidence type="ECO:0000256" key="5">
    <source>
        <dbReference type="ARBA" id="ARBA00022741"/>
    </source>
</evidence>
<evidence type="ECO:0000259" key="10">
    <source>
        <dbReference type="PROSITE" id="PS50522"/>
    </source>
</evidence>
<reference evidence="11" key="1">
    <citation type="submission" date="2020-09" db="EMBL/GenBank/DDBJ databases">
        <title>Leviviricetes taxonomy.</title>
        <authorList>
            <person name="Stockdale S.R."/>
            <person name="Callanan J."/>
            <person name="Adriaenssens E.M."/>
            <person name="Kuhn J.H."/>
            <person name="Rumnieks J."/>
            <person name="Shkoporov A."/>
            <person name="Draper L.A."/>
            <person name="Ross P."/>
            <person name="Hill C."/>
        </authorList>
    </citation>
    <scope>NUCLEOTIDE SEQUENCE</scope>
</reference>
<dbReference type="RefSeq" id="YP_010770036.1">
    <property type="nucleotide sequence ID" value="NC_074142.1"/>
</dbReference>
<dbReference type="GO" id="GO:0003968">
    <property type="term" value="F:RNA-directed RNA polymerase activity"/>
    <property type="evidence" value="ECO:0007669"/>
    <property type="project" value="UniProtKB-KW"/>
</dbReference>
<evidence type="ECO:0000313" key="12">
    <source>
        <dbReference type="Proteomes" id="UP000677903"/>
    </source>
</evidence>
<feature type="binding site" evidence="9">
    <location>
        <position position="247"/>
    </location>
    <ligand>
        <name>Mg(2+)</name>
        <dbReference type="ChEBI" id="CHEBI:18420"/>
        <label>2</label>
    </ligand>
</feature>
<dbReference type="GeneID" id="80399224"/>
<evidence type="ECO:0000313" key="11">
    <source>
        <dbReference type="EMBL" id="DAD51162.1"/>
    </source>
</evidence>
<evidence type="ECO:0000256" key="7">
    <source>
        <dbReference type="ARBA" id="ARBA00030248"/>
    </source>
</evidence>
<dbReference type="EMBL" id="BK013738">
    <property type="protein sequence ID" value="DAD51162.1"/>
    <property type="molecule type" value="Genomic_RNA"/>
</dbReference>
<evidence type="ECO:0000256" key="9">
    <source>
        <dbReference type="PIRSR" id="PIRSR605093-1"/>
    </source>
</evidence>
<comment type="cofactor">
    <cofactor evidence="9">
        <name>Mg(2+)</name>
        <dbReference type="ChEBI" id="CHEBI:18420"/>
    </cofactor>
    <text evidence="9">Binds 2 Mg(2+) per subunit.</text>
</comment>
<keyword evidence="9" id="KW-0460">Magnesium</keyword>
<evidence type="ECO:0000256" key="8">
    <source>
        <dbReference type="ARBA" id="ARBA00048744"/>
    </source>
</evidence>
<keyword evidence="4" id="KW-0548">Nucleotidyltransferase</keyword>
<dbReference type="InterPro" id="IPR007096">
    <property type="entry name" value="RNA-dir_Rpol_cat_phage"/>
</dbReference>
<dbReference type="PROSITE" id="PS50522">
    <property type="entry name" value="RDRP_PHAGE"/>
    <property type="match status" value="1"/>
</dbReference>
<dbReference type="InterPro" id="IPR005093">
    <property type="entry name" value="RNArep_beta"/>
</dbReference>
<dbReference type="Pfam" id="PF03431">
    <property type="entry name" value="RNA_replicase_B"/>
    <property type="match status" value="1"/>
</dbReference>
<keyword evidence="2 11" id="KW-0696">RNA-directed RNA polymerase</keyword>
<accession>A0A8S5L221</accession>
<keyword evidence="3" id="KW-0808">Transferase</keyword>
<evidence type="ECO:0000256" key="3">
    <source>
        <dbReference type="ARBA" id="ARBA00022679"/>
    </source>
</evidence>
<dbReference type="GO" id="GO:0046872">
    <property type="term" value="F:metal ion binding"/>
    <property type="evidence" value="ECO:0007669"/>
    <property type="project" value="UniProtKB-KW"/>
</dbReference>
<dbReference type="SUPFAM" id="SSF56672">
    <property type="entry name" value="DNA/RNA polymerases"/>
    <property type="match status" value="1"/>
</dbReference>
<protein>
    <recommendedName>
        <fullName evidence="1">RNA-directed RNA polymerase</fullName>
        <ecNumber evidence="1">2.7.7.48</ecNumber>
    </recommendedName>
    <alternativeName>
        <fullName evidence="7">RNA replicase beta chain</fullName>
    </alternativeName>
</protein>
<dbReference type="Proteomes" id="UP000677903">
    <property type="component" value="Segment"/>
</dbReference>
<evidence type="ECO:0000256" key="2">
    <source>
        <dbReference type="ARBA" id="ARBA00022484"/>
    </source>
</evidence>
<keyword evidence="9" id="KW-0479">Metal-binding</keyword>
<sequence>MKARNSDSNKFDVPRSLFQAFVETFSAILEQDTSFKAEYLAREWKSKLLDPEYSDSPEVRRTRAIEKWLACEQVNRVTNMRIMHMSDEDVLFTKNGVEVHAEMIARTASRFISRCVGNSPSDLSGSFSGGASTSVKRGYGTIARKYLEGKDITEGAIQHFLPASYSTAWAPRDFDCVRGNVMFTVPKSTLIDRVACKEPEYNMYIQKALGDQIRRKLLRVGINLNDQSINQGLAKEGARDNNLATIDLSSASDSVTTMLVRRLLPEEWYNTLDDCRSLETDIDGSWHLNEMFSSMGNGFTFELESLLFWGIVRAVAFHSNVSGRISVYGDDIICPTDIFEEVVATLSFFGFKVNLKKTFGDGPFRESCGSHYHGNIDVSPFYVKEVPTTVVDWIHILNSLRKWASLDHKTGVCDPTYYELWNVVAGLVVPQPLWGGDDYSRTDILVAPGRLPIARLILKQRVNASEQSRLQYGCYLHWLDTTSNREQVTEAIETSNLKEDSGRLILRRAKLLSRNQISVFPQELGII</sequence>
<feature type="binding site" evidence="9">
    <location>
        <position position="330"/>
    </location>
    <ligand>
        <name>Mg(2+)</name>
        <dbReference type="ChEBI" id="CHEBI:18420"/>
        <label>2</label>
    </ligand>
</feature>
<comment type="catalytic activity">
    <reaction evidence="8">
        <text>RNA(n) + a ribonucleoside 5'-triphosphate = RNA(n+1) + diphosphate</text>
        <dbReference type="Rhea" id="RHEA:21248"/>
        <dbReference type="Rhea" id="RHEA-COMP:14527"/>
        <dbReference type="Rhea" id="RHEA-COMP:17342"/>
        <dbReference type="ChEBI" id="CHEBI:33019"/>
        <dbReference type="ChEBI" id="CHEBI:61557"/>
        <dbReference type="ChEBI" id="CHEBI:140395"/>
        <dbReference type="EC" id="2.7.7.48"/>
    </reaction>
</comment>
<dbReference type="GO" id="GO:0000166">
    <property type="term" value="F:nucleotide binding"/>
    <property type="evidence" value="ECO:0007669"/>
    <property type="project" value="UniProtKB-KW"/>
</dbReference>
<evidence type="ECO:0000256" key="6">
    <source>
        <dbReference type="ARBA" id="ARBA00022953"/>
    </source>
</evidence>
<evidence type="ECO:0000256" key="1">
    <source>
        <dbReference type="ARBA" id="ARBA00012494"/>
    </source>
</evidence>
<feature type="binding site" evidence="9">
    <location>
        <position position="331"/>
    </location>
    <ligand>
        <name>Mg(2+)</name>
        <dbReference type="ChEBI" id="CHEBI:18420"/>
        <label>2</label>
    </ligand>
</feature>
<keyword evidence="5" id="KW-0547">Nucleotide-binding</keyword>
<dbReference type="EC" id="2.7.7.48" evidence="1"/>
<dbReference type="GO" id="GO:0039694">
    <property type="term" value="P:viral RNA genome replication"/>
    <property type="evidence" value="ECO:0007669"/>
    <property type="project" value="InterPro"/>
</dbReference>
<gene>
    <name evidence="11" type="primary">SRR7976323_1_3</name>
</gene>
<dbReference type="InterPro" id="IPR043502">
    <property type="entry name" value="DNA/RNA_pol_sf"/>
</dbReference>
<name>A0A8S5L221_9VIRU</name>